<feature type="compositionally biased region" description="Acidic residues" evidence="1">
    <location>
        <begin position="210"/>
        <end position="241"/>
    </location>
</feature>
<sequence length="611" mass="70649">MERPSTNKRHLLEEQSLPLPDSNNILLSESQAKRIRLTLPPISSAYPPPNVSNSYSSYKPAFPPSIHDNNNFILPPYSPMLLNPPHELPSIDSLCSLPPLTNFIQPTAPPVNPMSVSAILSNEEPFARRVDTNSNEISSLDYRSSPNMSPATKEISSSLPDPLKEAQAIIEGMSEIENMHRKRRMERENNLVRDQDQGGIENVNQNFAPDESEGDDGVEGENEGENEGEYDEDEHDEEENEYDNELHGHCYDYHDKSSLMEPQVVVENDETLNMEGREERHLGHVIYNPKEILPPLEFHENGLLEIWIESKHLTWFNEKVRKHFLWGTDVYSDDSDVVAVLIHTGHYTPPPPISEWTPTYPDHDLCVTIRVLPKLVQYTSTVREGYKSQSWGNHHGVSYKIESVRKMKKGEAIGRSRGKGRKERLRRFHEMRKRAFSEVADNPSDIYVLVFNNEGDPCYKYNQHMMMDEEELRKQLETNVLYLENDEERYEISYHSERRKYRFAIVATSAYLGTRTIFKDQEATVFPLQGPNLDELIRDDLELREMTWNVVGVIVADKTNPQHSLLCISKRVYWRRKTECNDGNSQENILLLSKKVCTYLQYNYKVKKIDV</sequence>
<dbReference type="OrthoDB" id="3596986at2759"/>
<evidence type="ECO:0000313" key="2">
    <source>
        <dbReference type="EMBL" id="GES86044.1"/>
    </source>
</evidence>
<feature type="region of interest" description="Disordered" evidence="1">
    <location>
        <begin position="1"/>
        <end position="23"/>
    </location>
</feature>
<accession>A0A8H3QR68</accession>
<reference evidence="2" key="1">
    <citation type="submission" date="2019-10" db="EMBL/GenBank/DDBJ databases">
        <title>Conservation and host-specific expression of non-tandemly repeated heterogenous ribosome RNA gene in arbuscular mycorrhizal fungi.</title>
        <authorList>
            <person name="Maeda T."/>
            <person name="Kobayashi Y."/>
            <person name="Nakagawa T."/>
            <person name="Ezawa T."/>
            <person name="Yamaguchi K."/>
            <person name="Bino T."/>
            <person name="Nishimoto Y."/>
            <person name="Shigenobu S."/>
            <person name="Kawaguchi M."/>
        </authorList>
    </citation>
    <scope>NUCLEOTIDE SEQUENCE</scope>
    <source>
        <strain evidence="2">HR1</strain>
    </source>
</reference>
<protein>
    <submittedName>
        <fullName evidence="2">Zinc finger CCCH domain-containing protein 13-like</fullName>
    </submittedName>
</protein>
<dbReference type="InterPro" id="IPR036609">
    <property type="entry name" value="LCCL_sf"/>
</dbReference>
<feature type="region of interest" description="Disordered" evidence="1">
    <location>
        <begin position="137"/>
        <end position="160"/>
    </location>
</feature>
<feature type="region of interest" description="Disordered" evidence="1">
    <location>
        <begin position="189"/>
        <end position="241"/>
    </location>
</feature>
<feature type="compositionally biased region" description="Polar residues" evidence="1">
    <location>
        <begin position="137"/>
        <end position="159"/>
    </location>
</feature>
<evidence type="ECO:0000313" key="3">
    <source>
        <dbReference type="Proteomes" id="UP000615446"/>
    </source>
</evidence>
<gene>
    <name evidence="2" type="ORF">RCL2_001311800</name>
</gene>
<comment type="caution">
    <text evidence="2">The sequence shown here is derived from an EMBL/GenBank/DDBJ whole genome shotgun (WGS) entry which is preliminary data.</text>
</comment>
<dbReference type="Gene3D" id="2.170.130.20">
    <property type="entry name" value="LCCL-like domain"/>
    <property type="match status" value="1"/>
</dbReference>
<proteinExistence type="predicted"/>
<dbReference type="Pfam" id="PF08642">
    <property type="entry name" value="Rxt3"/>
    <property type="match status" value="1"/>
</dbReference>
<evidence type="ECO:0000256" key="1">
    <source>
        <dbReference type="SAM" id="MobiDB-lite"/>
    </source>
</evidence>
<name>A0A8H3QR68_9GLOM</name>
<dbReference type="InterPro" id="IPR013951">
    <property type="entry name" value="Rxt3"/>
</dbReference>
<dbReference type="EMBL" id="BLAL01000160">
    <property type="protein sequence ID" value="GES86044.1"/>
    <property type="molecule type" value="Genomic_DNA"/>
</dbReference>
<organism evidence="2 3">
    <name type="scientific">Rhizophagus clarus</name>
    <dbReference type="NCBI Taxonomy" id="94130"/>
    <lineage>
        <taxon>Eukaryota</taxon>
        <taxon>Fungi</taxon>
        <taxon>Fungi incertae sedis</taxon>
        <taxon>Mucoromycota</taxon>
        <taxon>Glomeromycotina</taxon>
        <taxon>Glomeromycetes</taxon>
        <taxon>Glomerales</taxon>
        <taxon>Glomeraceae</taxon>
        <taxon>Rhizophagus</taxon>
    </lineage>
</organism>
<dbReference type="AlphaFoldDB" id="A0A8H3QR68"/>
<feature type="compositionally biased region" description="Basic and acidic residues" evidence="1">
    <location>
        <begin position="1"/>
        <end position="13"/>
    </location>
</feature>
<dbReference type="SUPFAM" id="SSF69848">
    <property type="entry name" value="LCCL domain"/>
    <property type="match status" value="1"/>
</dbReference>
<dbReference type="Proteomes" id="UP000615446">
    <property type="component" value="Unassembled WGS sequence"/>
</dbReference>